<reference evidence="2" key="1">
    <citation type="journal article" date="2021" name="Nat. Commun.">
        <title>Genetic determinants of endophytism in the Arabidopsis root mycobiome.</title>
        <authorList>
            <person name="Mesny F."/>
            <person name="Miyauchi S."/>
            <person name="Thiergart T."/>
            <person name="Pickel B."/>
            <person name="Atanasova L."/>
            <person name="Karlsson M."/>
            <person name="Huettel B."/>
            <person name="Barry K.W."/>
            <person name="Haridas S."/>
            <person name="Chen C."/>
            <person name="Bauer D."/>
            <person name="Andreopoulos W."/>
            <person name="Pangilinan J."/>
            <person name="LaButti K."/>
            <person name="Riley R."/>
            <person name="Lipzen A."/>
            <person name="Clum A."/>
            <person name="Drula E."/>
            <person name="Henrissat B."/>
            <person name="Kohler A."/>
            <person name="Grigoriev I.V."/>
            <person name="Martin F.M."/>
            <person name="Hacquard S."/>
        </authorList>
    </citation>
    <scope>NUCLEOTIDE SEQUENCE</scope>
    <source>
        <strain evidence="2">FSSC 5 MPI-SDFR-AT-0091</strain>
    </source>
</reference>
<protein>
    <submittedName>
        <fullName evidence="2">Uncharacterized protein</fullName>
    </submittedName>
</protein>
<name>A0A9P9JWL3_FUSSL</name>
<keyword evidence="3" id="KW-1185">Reference proteome</keyword>
<dbReference type="EMBL" id="JAGTJS010000021">
    <property type="protein sequence ID" value="KAH7239743.1"/>
    <property type="molecule type" value="Genomic_DNA"/>
</dbReference>
<feature type="compositionally biased region" description="Basic and acidic residues" evidence="1">
    <location>
        <begin position="15"/>
        <end position="47"/>
    </location>
</feature>
<evidence type="ECO:0000256" key="1">
    <source>
        <dbReference type="SAM" id="MobiDB-lite"/>
    </source>
</evidence>
<gene>
    <name evidence="2" type="ORF">B0J15DRAFT_502729</name>
</gene>
<evidence type="ECO:0000313" key="3">
    <source>
        <dbReference type="Proteomes" id="UP000736672"/>
    </source>
</evidence>
<evidence type="ECO:0000313" key="2">
    <source>
        <dbReference type="EMBL" id="KAH7239743.1"/>
    </source>
</evidence>
<feature type="region of interest" description="Disordered" evidence="1">
    <location>
        <begin position="1"/>
        <end position="47"/>
    </location>
</feature>
<dbReference type="OrthoDB" id="4508730at2759"/>
<accession>A0A9P9JWL3</accession>
<feature type="compositionally biased region" description="Acidic residues" evidence="1">
    <location>
        <begin position="1"/>
        <end position="14"/>
    </location>
</feature>
<comment type="caution">
    <text evidence="2">The sequence shown here is derived from an EMBL/GenBank/DDBJ whole genome shotgun (WGS) entry which is preliminary data.</text>
</comment>
<organism evidence="2 3">
    <name type="scientific">Fusarium solani</name>
    <name type="common">Filamentous fungus</name>
    <dbReference type="NCBI Taxonomy" id="169388"/>
    <lineage>
        <taxon>Eukaryota</taxon>
        <taxon>Fungi</taxon>
        <taxon>Dikarya</taxon>
        <taxon>Ascomycota</taxon>
        <taxon>Pezizomycotina</taxon>
        <taxon>Sordariomycetes</taxon>
        <taxon>Hypocreomycetidae</taxon>
        <taxon>Hypocreales</taxon>
        <taxon>Nectriaceae</taxon>
        <taxon>Fusarium</taxon>
        <taxon>Fusarium solani species complex</taxon>
    </lineage>
</organism>
<dbReference type="AlphaFoldDB" id="A0A9P9JWL3"/>
<dbReference type="Proteomes" id="UP000736672">
    <property type="component" value="Unassembled WGS sequence"/>
</dbReference>
<proteinExistence type="predicted"/>
<sequence>MSDWDEDNSDWDEGDHERHQKREHKEAKEREAAKEGEVKAALEKAEKTRSEGGTVPFHTLEGHFPLYSITHFDLCYDPAYWPTRYIDFSYLDEEGQLDYSGLRARDGKSLLDGFLYLDGSIDCSLERFLPPLEASPEFFEIKEGGPSHDARSLFRSSTATT</sequence>